<keyword evidence="2" id="KW-1185">Reference proteome</keyword>
<evidence type="ECO:0000313" key="2">
    <source>
        <dbReference type="Proteomes" id="UP000243459"/>
    </source>
</evidence>
<dbReference type="Proteomes" id="UP000243459">
    <property type="component" value="Chromosome 1"/>
</dbReference>
<name>A0A5P1FR99_ASPOF</name>
<organism evidence="1 2">
    <name type="scientific">Asparagus officinalis</name>
    <name type="common">Garden asparagus</name>
    <dbReference type="NCBI Taxonomy" id="4686"/>
    <lineage>
        <taxon>Eukaryota</taxon>
        <taxon>Viridiplantae</taxon>
        <taxon>Streptophyta</taxon>
        <taxon>Embryophyta</taxon>
        <taxon>Tracheophyta</taxon>
        <taxon>Spermatophyta</taxon>
        <taxon>Magnoliopsida</taxon>
        <taxon>Liliopsida</taxon>
        <taxon>Asparagales</taxon>
        <taxon>Asparagaceae</taxon>
        <taxon>Asparagoideae</taxon>
        <taxon>Asparagus</taxon>
    </lineage>
</organism>
<dbReference type="EMBL" id="CM007381">
    <property type="protein sequence ID" value="ONK79200.1"/>
    <property type="molecule type" value="Genomic_DNA"/>
</dbReference>
<evidence type="ECO:0000313" key="1">
    <source>
        <dbReference type="EMBL" id="ONK79200.1"/>
    </source>
</evidence>
<sequence>MEPNHIIPNESFSYSLRLSFDTESFIEFDPKLMSMRWSFRSHHRHEDKEEEEAPSPCSSQNFRNLEVSSVPKKNKSSILVFRKYLWFVLLKVCRRMKLARGIEGNPSGERVSLEKGRGSRVFHLDTESSIDEAVLHCKNSNLSSLMDYEA</sequence>
<dbReference type="AlphaFoldDB" id="A0A5P1FR99"/>
<dbReference type="Gramene" id="ONK79200">
    <property type="protein sequence ID" value="ONK79200"/>
    <property type="gene ID" value="A4U43_C01F3940"/>
</dbReference>
<protein>
    <submittedName>
        <fullName evidence="1">Uncharacterized protein</fullName>
    </submittedName>
</protein>
<reference evidence="2" key="1">
    <citation type="journal article" date="2017" name="Nat. Commun.">
        <title>The asparagus genome sheds light on the origin and evolution of a young Y chromosome.</title>
        <authorList>
            <person name="Harkess A."/>
            <person name="Zhou J."/>
            <person name="Xu C."/>
            <person name="Bowers J.E."/>
            <person name="Van der Hulst R."/>
            <person name="Ayyampalayam S."/>
            <person name="Mercati F."/>
            <person name="Riccardi P."/>
            <person name="McKain M.R."/>
            <person name="Kakrana A."/>
            <person name="Tang H."/>
            <person name="Ray J."/>
            <person name="Groenendijk J."/>
            <person name="Arikit S."/>
            <person name="Mathioni S.M."/>
            <person name="Nakano M."/>
            <person name="Shan H."/>
            <person name="Telgmann-Rauber A."/>
            <person name="Kanno A."/>
            <person name="Yue Z."/>
            <person name="Chen H."/>
            <person name="Li W."/>
            <person name="Chen Y."/>
            <person name="Xu X."/>
            <person name="Zhang Y."/>
            <person name="Luo S."/>
            <person name="Chen H."/>
            <person name="Gao J."/>
            <person name="Mao Z."/>
            <person name="Pires J.C."/>
            <person name="Luo M."/>
            <person name="Kudrna D."/>
            <person name="Wing R.A."/>
            <person name="Meyers B.C."/>
            <person name="Yi K."/>
            <person name="Kong H."/>
            <person name="Lavrijsen P."/>
            <person name="Sunseri F."/>
            <person name="Falavigna A."/>
            <person name="Ye Y."/>
            <person name="Leebens-Mack J.H."/>
            <person name="Chen G."/>
        </authorList>
    </citation>
    <scope>NUCLEOTIDE SEQUENCE [LARGE SCALE GENOMIC DNA]</scope>
    <source>
        <strain evidence="2">cv. DH0086</strain>
    </source>
</reference>
<accession>A0A5P1FR99</accession>
<gene>
    <name evidence="1" type="ORF">A4U43_C01F3940</name>
</gene>
<proteinExistence type="predicted"/>